<accession>A0A9X3D000</accession>
<evidence type="ECO:0000256" key="1">
    <source>
        <dbReference type="ARBA" id="ARBA00022553"/>
    </source>
</evidence>
<dbReference type="GO" id="GO:0006355">
    <property type="term" value="P:regulation of DNA-templated transcription"/>
    <property type="evidence" value="ECO:0007669"/>
    <property type="project" value="InterPro"/>
</dbReference>
<dbReference type="InterPro" id="IPR001789">
    <property type="entry name" value="Sig_transdc_resp-reg_receiver"/>
</dbReference>
<dbReference type="PANTHER" id="PTHR48111">
    <property type="entry name" value="REGULATOR OF RPOS"/>
    <property type="match status" value="1"/>
</dbReference>
<dbReference type="InterPro" id="IPR036390">
    <property type="entry name" value="WH_DNA-bd_sf"/>
</dbReference>
<feature type="domain" description="HTH crp-type" evidence="9">
    <location>
        <begin position="269"/>
        <end position="338"/>
    </location>
</feature>
<proteinExistence type="predicted"/>
<name>A0A9X3D000_9FLAO</name>
<evidence type="ECO:0000313" key="10">
    <source>
        <dbReference type="EMBL" id="MCX2839763.1"/>
    </source>
</evidence>
<keyword evidence="2" id="KW-0902">Two-component regulatory system</keyword>
<feature type="domain" description="Response regulatory" evidence="8">
    <location>
        <begin position="4"/>
        <end position="120"/>
    </location>
</feature>
<dbReference type="Pfam" id="PF13545">
    <property type="entry name" value="HTH_Crp_2"/>
    <property type="match status" value="1"/>
</dbReference>
<dbReference type="InterPro" id="IPR014710">
    <property type="entry name" value="RmlC-like_jellyroll"/>
</dbReference>
<evidence type="ECO:0000256" key="2">
    <source>
        <dbReference type="ARBA" id="ARBA00023012"/>
    </source>
</evidence>
<dbReference type="InterPro" id="IPR018490">
    <property type="entry name" value="cNMP-bd_dom_sf"/>
</dbReference>
<keyword evidence="11" id="KW-1185">Reference proteome</keyword>
<dbReference type="GO" id="GO:0032993">
    <property type="term" value="C:protein-DNA complex"/>
    <property type="evidence" value="ECO:0007669"/>
    <property type="project" value="TreeGrafter"/>
</dbReference>
<dbReference type="GO" id="GO:0005829">
    <property type="term" value="C:cytosol"/>
    <property type="evidence" value="ECO:0007669"/>
    <property type="project" value="TreeGrafter"/>
</dbReference>
<dbReference type="GO" id="GO:0000156">
    <property type="term" value="F:phosphorelay response regulator activity"/>
    <property type="evidence" value="ECO:0007669"/>
    <property type="project" value="TreeGrafter"/>
</dbReference>
<feature type="modified residue" description="4-aspartylphosphate" evidence="6">
    <location>
        <position position="53"/>
    </location>
</feature>
<organism evidence="10 11">
    <name type="scientific">Salinimicrobium profundisediminis</name>
    <dbReference type="NCBI Taxonomy" id="2994553"/>
    <lineage>
        <taxon>Bacteria</taxon>
        <taxon>Pseudomonadati</taxon>
        <taxon>Bacteroidota</taxon>
        <taxon>Flavobacteriia</taxon>
        <taxon>Flavobacteriales</taxon>
        <taxon>Flavobacteriaceae</taxon>
        <taxon>Salinimicrobium</taxon>
    </lineage>
</organism>
<sequence>MENSVLLIEDDLVLAENTRELLELSGYRTFLAHEGKTGLKKAYKELPDVIISDIMMPELDGYEVYTALQQNRHTRNIPFIFLSAKSNPADVRRGMNLGADDYITKPFSEEDLILTIEKRLTKRAQLEGEKSPGRKNQFHLEEFKEYVRTYGEQIEAEKNEEIFMENRMACSVYLLEHGMVKTYRLDEYGKELITTIPQKGDFLGFYSYKKSNHYPESAQALERSILYRLSHDEFLQMLEQNRDLMLEFAEEITHSLDVLRTHLLEMAYGSVLKKTASTLLEFAEKVKDDNTPVLKVSRSDMASVAGISTESFIRSLSCLKKDGIIDIIGRDIKILQLEKLTEIH</sequence>
<evidence type="ECO:0000259" key="7">
    <source>
        <dbReference type="PROSITE" id="PS50042"/>
    </source>
</evidence>
<dbReference type="InterPro" id="IPR012318">
    <property type="entry name" value="HTH_CRP"/>
</dbReference>
<dbReference type="SMART" id="SM00100">
    <property type="entry name" value="cNMP"/>
    <property type="match status" value="1"/>
</dbReference>
<dbReference type="SUPFAM" id="SSF51206">
    <property type="entry name" value="cAMP-binding domain-like"/>
    <property type="match status" value="1"/>
</dbReference>
<dbReference type="SMART" id="SM00448">
    <property type="entry name" value="REC"/>
    <property type="match status" value="1"/>
</dbReference>
<dbReference type="PANTHER" id="PTHR48111:SF4">
    <property type="entry name" value="DNA-BINDING DUAL TRANSCRIPTIONAL REGULATOR OMPR"/>
    <property type="match status" value="1"/>
</dbReference>
<feature type="domain" description="Cyclic nucleotide-binding" evidence="7">
    <location>
        <begin position="148"/>
        <end position="255"/>
    </location>
</feature>
<dbReference type="InterPro" id="IPR000595">
    <property type="entry name" value="cNMP-bd_dom"/>
</dbReference>
<dbReference type="InterPro" id="IPR036388">
    <property type="entry name" value="WH-like_DNA-bd_sf"/>
</dbReference>
<dbReference type="Pfam" id="PF00072">
    <property type="entry name" value="Response_reg"/>
    <property type="match status" value="1"/>
</dbReference>
<dbReference type="Gene3D" id="2.60.120.10">
    <property type="entry name" value="Jelly Rolls"/>
    <property type="match status" value="1"/>
</dbReference>
<keyword evidence="5" id="KW-0804">Transcription</keyword>
<dbReference type="Gene3D" id="1.10.10.10">
    <property type="entry name" value="Winged helix-like DNA-binding domain superfamily/Winged helix DNA-binding domain"/>
    <property type="match status" value="1"/>
</dbReference>
<dbReference type="CDD" id="cd00038">
    <property type="entry name" value="CAP_ED"/>
    <property type="match status" value="1"/>
</dbReference>
<evidence type="ECO:0000259" key="9">
    <source>
        <dbReference type="PROSITE" id="PS51063"/>
    </source>
</evidence>
<protein>
    <submittedName>
        <fullName evidence="10">Response regulator</fullName>
    </submittedName>
</protein>
<dbReference type="Gene3D" id="3.40.50.2300">
    <property type="match status" value="1"/>
</dbReference>
<keyword evidence="4" id="KW-0238">DNA-binding</keyword>
<dbReference type="Proteomes" id="UP001148482">
    <property type="component" value="Unassembled WGS sequence"/>
</dbReference>
<comment type="caution">
    <text evidence="10">The sequence shown here is derived from an EMBL/GenBank/DDBJ whole genome shotgun (WGS) entry which is preliminary data.</text>
</comment>
<dbReference type="PROSITE" id="PS50110">
    <property type="entry name" value="RESPONSE_REGULATORY"/>
    <property type="match status" value="1"/>
</dbReference>
<dbReference type="InterPro" id="IPR011006">
    <property type="entry name" value="CheY-like_superfamily"/>
</dbReference>
<evidence type="ECO:0000256" key="4">
    <source>
        <dbReference type="ARBA" id="ARBA00023125"/>
    </source>
</evidence>
<dbReference type="Pfam" id="PF00027">
    <property type="entry name" value="cNMP_binding"/>
    <property type="match status" value="1"/>
</dbReference>
<evidence type="ECO:0000313" key="11">
    <source>
        <dbReference type="Proteomes" id="UP001148482"/>
    </source>
</evidence>
<keyword evidence="3" id="KW-0805">Transcription regulation</keyword>
<keyword evidence="1 6" id="KW-0597">Phosphoprotein</keyword>
<evidence type="ECO:0000259" key="8">
    <source>
        <dbReference type="PROSITE" id="PS50110"/>
    </source>
</evidence>
<dbReference type="PROSITE" id="PS51063">
    <property type="entry name" value="HTH_CRP_2"/>
    <property type="match status" value="1"/>
</dbReference>
<evidence type="ECO:0000256" key="5">
    <source>
        <dbReference type="ARBA" id="ARBA00023163"/>
    </source>
</evidence>
<gene>
    <name evidence="10" type="ORF">OQ279_16580</name>
</gene>
<dbReference type="GO" id="GO:0000976">
    <property type="term" value="F:transcription cis-regulatory region binding"/>
    <property type="evidence" value="ECO:0007669"/>
    <property type="project" value="TreeGrafter"/>
</dbReference>
<dbReference type="PROSITE" id="PS50042">
    <property type="entry name" value="CNMP_BINDING_3"/>
    <property type="match status" value="1"/>
</dbReference>
<dbReference type="AlphaFoldDB" id="A0A9X3D000"/>
<dbReference type="SUPFAM" id="SSF52172">
    <property type="entry name" value="CheY-like"/>
    <property type="match status" value="1"/>
</dbReference>
<dbReference type="RefSeq" id="WP_266071176.1">
    <property type="nucleotide sequence ID" value="NZ_JAPJDA010000036.1"/>
</dbReference>
<reference evidence="10" key="1">
    <citation type="submission" date="2022-11" db="EMBL/GenBank/DDBJ databases">
        <title>Salinimicrobium profundisediminis sp. nov., isolated from deep-sea sediment of the Mariana Trench.</title>
        <authorList>
            <person name="Fu H."/>
        </authorList>
    </citation>
    <scope>NUCLEOTIDE SEQUENCE</scope>
    <source>
        <strain evidence="10">MT39</strain>
    </source>
</reference>
<dbReference type="EMBL" id="JAPJDA010000036">
    <property type="protein sequence ID" value="MCX2839763.1"/>
    <property type="molecule type" value="Genomic_DNA"/>
</dbReference>
<evidence type="ECO:0000256" key="6">
    <source>
        <dbReference type="PROSITE-ProRule" id="PRU00169"/>
    </source>
</evidence>
<dbReference type="InterPro" id="IPR039420">
    <property type="entry name" value="WalR-like"/>
</dbReference>
<evidence type="ECO:0000256" key="3">
    <source>
        <dbReference type="ARBA" id="ARBA00023015"/>
    </source>
</evidence>
<dbReference type="SUPFAM" id="SSF46785">
    <property type="entry name" value="Winged helix' DNA-binding domain"/>
    <property type="match status" value="1"/>
</dbReference>